<accession>A0ABR8G642</accession>
<proteinExistence type="predicted"/>
<comment type="caution">
    <text evidence="2">The sequence shown here is derived from an EMBL/GenBank/DDBJ whole genome shotgun (WGS) entry which is preliminary data.</text>
</comment>
<organism evidence="2 3">
    <name type="scientific">Nostoc spongiaeforme FACHB-130</name>
    <dbReference type="NCBI Taxonomy" id="1357510"/>
    <lineage>
        <taxon>Bacteria</taxon>
        <taxon>Bacillati</taxon>
        <taxon>Cyanobacteriota</taxon>
        <taxon>Cyanophyceae</taxon>
        <taxon>Nostocales</taxon>
        <taxon>Nostocaceae</taxon>
        <taxon>Nostoc</taxon>
    </lineage>
</organism>
<dbReference type="CDD" id="cd07176">
    <property type="entry name" value="terB"/>
    <property type="match status" value="1"/>
</dbReference>
<dbReference type="SUPFAM" id="SSF158682">
    <property type="entry name" value="TerB-like"/>
    <property type="match status" value="1"/>
</dbReference>
<dbReference type="Gene3D" id="1.10.3680.10">
    <property type="entry name" value="TerB-like"/>
    <property type="match status" value="1"/>
</dbReference>
<evidence type="ECO:0000256" key="1">
    <source>
        <dbReference type="SAM" id="MobiDB-lite"/>
    </source>
</evidence>
<dbReference type="InterPro" id="IPR029024">
    <property type="entry name" value="TerB-like"/>
</dbReference>
<evidence type="ECO:0000313" key="3">
    <source>
        <dbReference type="Proteomes" id="UP000603457"/>
    </source>
</evidence>
<protein>
    <recommendedName>
        <fullName evidence="4">Tellurite resistance protein TerB</fullName>
    </recommendedName>
</protein>
<reference evidence="2 3" key="1">
    <citation type="journal article" date="2020" name="ISME J.">
        <title>Comparative genomics reveals insights into cyanobacterial evolution and habitat adaptation.</title>
        <authorList>
            <person name="Chen M.Y."/>
            <person name="Teng W.K."/>
            <person name="Zhao L."/>
            <person name="Hu C.X."/>
            <person name="Zhou Y.K."/>
            <person name="Han B.P."/>
            <person name="Song L.R."/>
            <person name="Shu W.S."/>
        </authorList>
    </citation>
    <scope>NUCLEOTIDE SEQUENCE [LARGE SCALE GENOMIC DNA]</scope>
    <source>
        <strain evidence="2 3">FACHB-130</strain>
    </source>
</reference>
<feature type="region of interest" description="Disordered" evidence="1">
    <location>
        <begin position="143"/>
        <end position="162"/>
    </location>
</feature>
<evidence type="ECO:0000313" key="2">
    <source>
        <dbReference type="EMBL" id="MBD2598656.1"/>
    </source>
</evidence>
<dbReference type="Proteomes" id="UP000603457">
    <property type="component" value="Unassembled WGS sequence"/>
</dbReference>
<sequence>MSRRLPRGRSASSVALEPEVAIALIGLFSAASDGEGVSNAEEYALSEMLGEIAQFEDYSDEDFDELGETLTSLLEEEDPEELIVKAIESLPNRGYREAAYITAILVVGIDEEVPDEEQDYISELQEALNISNERAQELIDEIFGADEDEEEDDEEECEDDEE</sequence>
<name>A0ABR8G642_9NOSO</name>
<dbReference type="EMBL" id="JACJTB010000092">
    <property type="protein sequence ID" value="MBD2598656.1"/>
    <property type="molecule type" value="Genomic_DNA"/>
</dbReference>
<gene>
    <name evidence="2" type="ORF">H6G74_30815</name>
</gene>
<dbReference type="RefSeq" id="WP_190971278.1">
    <property type="nucleotide sequence ID" value="NZ_JACJTB010000092.1"/>
</dbReference>
<evidence type="ECO:0008006" key="4">
    <source>
        <dbReference type="Google" id="ProtNLM"/>
    </source>
</evidence>
<keyword evidence="3" id="KW-1185">Reference proteome</keyword>